<evidence type="ECO:0000259" key="2">
    <source>
        <dbReference type="SMART" id="SM00858"/>
    </source>
</evidence>
<evidence type="ECO:0000313" key="3">
    <source>
        <dbReference type="EMBL" id="EKU95323.1"/>
    </source>
</evidence>
<dbReference type="Pfam" id="PF08666">
    <property type="entry name" value="SAF"/>
    <property type="match status" value="1"/>
</dbReference>
<accession>K9EFA6</accession>
<dbReference type="AlphaFoldDB" id="K9EFA6"/>
<dbReference type="eggNOG" id="COG3745">
    <property type="taxonomic scope" value="Bacteria"/>
</dbReference>
<evidence type="ECO:0000256" key="1">
    <source>
        <dbReference type="SAM" id="Phobius"/>
    </source>
</evidence>
<dbReference type="InterPro" id="IPR013974">
    <property type="entry name" value="SAF"/>
</dbReference>
<feature type="transmembrane region" description="Helical" evidence="1">
    <location>
        <begin position="12"/>
        <end position="31"/>
    </location>
</feature>
<dbReference type="CDD" id="cd11614">
    <property type="entry name" value="SAF_CpaB_FlgA_like"/>
    <property type="match status" value="1"/>
</dbReference>
<evidence type="ECO:0000313" key="4">
    <source>
        <dbReference type="Proteomes" id="UP000009888"/>
    </source>
</evidence>
<dbReference type="PATRIC" id="fig|883066.3.peg.1137"/>
<gene>
    <name evidence="3" type="ORF">HMPREF9233_01084</name>
</gene>
<keyword evidence="1" id="KW-0472">Membrane</keyword>
<dbReference type="Gene3D" id="3.90.1210.10">
    <property type="entry name" value="Antifreeze-like/N-acetylneuraminic acid synthase C-terminal domain"/>
    <property type="match status" value="1"/>
</dbReference>
<dbReference type="SMART" id="SM00858">
    <property type="entry name" value="SAF"/>
    <property type="match status" value="1"/>
</dbReference>
<keyword evidence="4" id="KW-1185">Reference proteome</keyword>
<dbReference type="EMBL" id="AGWL01000005">
    <property type="protein sequence ID" value="EKU95323.1"/>
    <property type="molecule type" value="Genomic_DNA"/>
</dbReference>
<name>K9EFA6_9ACTO</name>
<keyword evidence="1" id="KW-1133">Transmembrane helix</keyword>
<dbReference type="HOGENOM" id="CLU_113605_0_0_11"/>
<dbReference type="Proteomes" id="UP000009888">
    <property type="component" value="Unassembled WGS sequence"/>
</dbReference>
<protein>
    <submittedName>
        <fullName evidence="3">Flp pilus assembly protein CpaB</fullName>
    </submittedName>
</protein>
<comment type="caution">
    <text evidence="3">The sequence shown here is derived from an EMBL/GenBank/DDBJ whole genome shotgun (WGS) entry which is preliminary data.</text>
</comment>
<proteinExistence type="predicted"/>
<sequence length="210" mass="21964">MLNLHATFWRFRYFLIAATAFGVVVSIISAIERLEPETASVVVVTRALPAGTRLTDRDLETRPFPAQALPADALTDPAGADGRVLANNLPAGMPLSQQILLGEEFLAAAGEGRVVAPIKIVTDGTDSLAVSGARVALYSLPSEYEENREALLVTQDAVVTGAGPADDSGSFLSDSKNTRVIYVSITSDEASLVLGIGATASLRAVLLDPA</sequence>
<dbReference type="RefSeq" id="WP_007001290.1">
    <property type="nucleotide sequence ID" value="NZ_JH992955.1"/>
</dbReference>
<dbReference type="STRING" id="202789.GCA_001457435_01032"/>
<feature type="domain" description="SAF" evidence="2">
    <location>
        <begin position="39"/>
        <end position="101"/>
    </location>
</feature>
<organism evidence="3 4">
    <name type="scientific">Actinobaculum massiliense ACS-171-V-Col2</name>
    <dbReference type="NCBI Taxonomy" id="883066"/>
    <lineage>
        <taxon>Bacteria</taxon>
        <taxon>Bacillati</taxon>
        <taxon>Actinomycetota</taxon>
        <taxon>Actinomycetes</taxon>
        <taxon>Actinomycetales</taxon>
        <taxon>Actinomycetaceae</taxon>
        <taxon>Actinobaculum</taxon>
    </lineage>
</organism>
<keyword evidence="1" id="KW-0812">Transmembrane</keyword>
<reference evidence="3 4" key="1">
    <citation type="submission" date="2012-09" db="EMBL/GenBank/DDBJ databases">
        <title>The Genome Sequence of Actinobaculum massiliae ACS-171-V-COL2.</title>
        <authorList>
            <consortium name="The Broad Institute Genome Sequencing Platform"/>
            <person name="Earl A."/>
            <person name="Ward D."/>
            <person name="Feldgarden M."/>
            <person name="Gevers D."/>
            <person name="Saerens B."/>
            <person name="Vaneechoutte M."/>
            <person name="Walker B."/>
            <person name="Young S.K."/>
            <person name="Zeng Q."/>
            <person name="Gargeya S."/>
            <person name="Fitzgerald M."/>
            <person name="Haas B."/>
            <person name="Abouelleil A."/>
            <person name="Alvarado L."/>
            <person name="Arachchi H.M."/>
            <person name="Berlin A."/>
            <person name="Chapman S.B."/>
            <person name="Goldberg J."/>
            <person name="Griggs A."/>
            <person name="Gujja S."/>
            <person name="Hansen M."/>
            <person name="Howarth C."/>
            <person name="Imamovic A."/>
            <person name="Larimer J."/>
            <person name="McCowen C."/>
            <person name="Montmayeur A."/>
            <person name="Murphy C."/>
            <person name="Neiman D."/>
            <person name="Pearson M."/>
            <person name="Priest M."/>
            <person name="Roberts A."/>
            <person name="Saif S."/>
            <person name="Shea T."/>
            <person name="Sisk P."/>
            <person name="Sykes S."/>
            <person name="Wortman J."/>
            <person name="Nusbaum C."/>
            <person name="Birren B."/>
        </authorList>
    </citation>
    <scope>NUCLEOTIDE SEQUENCE [LARGE SCALE GENOMIC DNA]</scope>
    <source>
        <strain evidence="4">ACS-171-V-Col2</strain>
    </source>
</reference>